<dbReference type="VEuPathDB" id="AmoebaDB:EIN_150900"/>
<dbReference type="Gene3D" id="3.40.640.10">
    <property type="entry name" value="Type I PLP-dependent aspartate aminotransferase-like (Major domain)"/>
    <property type="match status" value="1"/>
</dbReference>
<dbReference type="EC" id="2.6.1.2" evidence="8"/>
<dbReference type="PANTHER" id="PTHR11751">
    <property type="entry name" value="ALANINE AMINOTRANSFERASE"/>
    <property type="match status" value="1"/>
</dbReference>
<dbReference type="EMBL" id="KB206474">
    <property type="protein sequence ID" value="ELP91213.1"/>
    <property type="molecule type" value="Genomic_DNA"/>
</dbReference>
<dbReference type="InterPro" id="IPR045088">
    <property type="entry name" value="ALAT1/2-like"/>
</dbReference>
<sequence>MRAFDEQNINPNVLATQYAVRGRLVLEANEIDKQIQEALKAGKPNPYPFDKVVYCNIGNPQFCNQPPLTYVRQIISMVEFPPLLDHPEIFPKDLIDHAKTLVKATGCDGTTGAYSHSMGVMGFRKSVCEFIGDRDGDKPSPEDIFITDGASTGIKLIMNVLLSHQRHGIMIPIPQYPLYSATIATLGGTLVPYYLDESKMWATDMESVREMYDKYTKQGTIVKGFVVINPGNPTGQVLTVDNMKEIIEFCYERKLCLMADEVYQENIWSDVPFTSFRKVLHTMRDEVRHGLELISFFSVSKGYYGECGKRGGYFQLENINQFARSQLYKMVSVNLCSNVVGQEVVELICNPPKEGDESFPLYKKEKEEILGSLMRKAKLLANALNECEGISCNPACGALYLFPKIDLPQKFVDECLAQKEKPDEIYCLNMLKKIGVCVVPGSGFEQKEGTYHYRMAFLPPEDQVQKVADSMKKFHNEFMEQYE</sequence>
<dbReference type="InterPro" id="IPR004839">
    <property type="entry name" value="Aminotransferase_I/II_large"/>
</dbReference>
<dbReference type="AlphaFoldDB" id="A0A0A1UBX5"/>
<dbReference type="GeneID" id="14890271"/>
<dbReference type="InterPro" id="IPR015424">
    <property type="entry name" value="PyrdxlP-dep_Trfase"/>
</dbReference>
<organism evidence="8 9">
    <name type="scientific">Entamoeba invadens IP1</name>
    <dbReference type="NCBI Taxonomy" id="370355"/>
    <lineage>
        <taxon>Eukaryota</taxon>
        <taxon>Amoebozoa</taxon>
        <taxon>Evosea</taxon>
        <taxon>Archamoebae</taxon>
        <taxon>Mastigamoebida</taxon>
        <taxon>Entamoebidae</taxon>
        <taxon>Entamoeba</taxon>
    </lineage>
</organism>
<evidence type="ECO:0000256" key="3">
    <source>
        <dbReference type="ARBA" id="ARBA00022576"/>
    </source>
</evidence>
<dbReference type="RefSeq" id="XP_004257984.1">
    <property type="nucleotide sequence ID" value="XM_004257936.1"/>
</dbReference>
<dbReference type="GO" id="GO:0004021">
    <property type="term" value="F:L-alanine:2-oxoglutarate aminotransferase activity"/>
    <property type="evidence" value="ECO:0007669"/>
    <property type="project" value="UniProtKB-EC"/>
</dbReference>
<keyword evidence="5" id="KW-0663">Pyridoxal phosphate</keyword>
<proteinExistence type="inferred from homology"/>
<comment type="cofactor">
    <cofactor evidence="1">
        <name>pyridoxal 5'-phosphate</name>
        <dbReference type="ChEBI" id="CHEBI:597326"/>
    </cofactor>
</comment>
<evidence type="ECO:0000256" key="5">
    <source>
        <dbReference type="ARBA" id="ARBA00022898"/>
    </source>
</evidence>
<keyword evidence="9" id="KW-1185">Reference proteome</keyword>
<reference evidence="8 9" key="1">
    <citation type="submission" date="2012-10" db="EMBL/GenBank/DDBJ databases">
        <authorList>
            <person name="Zafar N."/>
            <person name="Inman J."/>
            <person name="Hall N."/>
            <person name="Lorenzi H."/>
            <person name="Caler E."/>
        </authorList>
    </citation>
    <scope>NUCLEOTIDE SEQUENCE [LARGE SCALE GENOMIC DNA]</scope>
    <source>
        <strain evidence="8 9">IP1</strain>
    </source>
</reference>
<accession>A0A0A1UBX5</accession>
<evidence type="ECO:0000256" key="1">
    <source>
        <dbReference type="ARBA" id="ARBA00001933"/>
    </source>
</evidence>
<name>A0A0A1UBX5_ENTIV</name>
<dbReference type="InterPro" id="IPR015422">
    <property type="entry name" value="PyrdxlP-dep_Trfase_small"/>
</dbReference>
<dbReference type="Proteomes" id="UP000014680">
    <property type="component" value="Unassembled WGS sequence"/>
</dbReference>
<dbReference type="SUPFAM" id="SSF53383">
    <property type="entry name" value="PLP-dependent transferases"/>
    <property type="match status" value="1"/>
</dbReference>
<gene>
    <name evidence="8" type="ORF">EIN_150900</name>
</gene>
<dbReference type="CDD" id="cd00609">
    <property type="entry name" value="AAT_like"/>
    <property type="match status" value="1"/>
</dbReference>
<comment type="subunit">
    <text evidence="2">Homodimer.</text>
</comment>
<dbReference type="Pfam" id="PF00155">
    <property type="entry name" value="Aminotran_1_2"/>
    <property type="match status" value="1"/>
</dbReference>
<evidence type="ECO:0000256" key="2">
    <source>
        <dbReference type="ARBA" id="ARBA00011738"/>
    </source>
</evidence>
<dbReference type="Gene3D" id="1.10.287.1970">
    <property type="match status" value="1"/>
</dbReference>
<evidence type="ECO:0000256" key="4">
    <source>
        <dbReference type="ARBA" id="ARBA00022679"/>
    </source>
</evidence>
<evidence type="ECO:0000313" key="8">
    <source>
        <dbReference type="EMBL" id="ELP91213.1"/>
    </source>
</evidence>
<dbReference type="OMA" id="FGFECPP"/>
<dbReference type="FunFam" id="3.40.640.10:FF:000012">
    <property type="entry name" value="alanine aminotransferase 2"/>
    <property type="match status" value="1"/>
</dbReference>
<dbReference type="PANTHER" id="PTHR11751:SF29">
    <property type="entry name" value="ALANINE TRANSAMINASE"/>
    <property type="match status" value="1"/>
</dbReference>
<comment type="similarity">
    <text evidence="6">Belongs to the class-I pyridoxal-phosphate-dependent aminotransferase family. Alanine aminotransferase subfamily.</text>
</comment>
<dbReference type="GO" id="GO:0030170">
    <property type="term" value="F:pyridoxal phosphate binding"/>
    <property type="evidence" value="ECO:0007669"/>
    <property type="project" value="InterPro"/>
</dbReference>
<dbReference type="GO" id="GO:0042853">
    <property type="term" value="P:L-alanine catabolic process"/>
    <property type="evidence" value="ECO:0007669"/>
    <property type="project" value="UniProtKB-UniPathway"/>
</dbReference>
<keyword evidence="3 8" id="KW-0032">Aminotransferase</keyword>
<dbReference type="FunFam" id="3.90.1150.10:FF:000010">
    <property type="entry name" value="Alanine aminotransferase 2"/>
    <property type="match status" value="1"/>
</dbReference>
<evidence type="ECO:0000256" key="6">
    <source>
        <dbReference type="ARBA" id="ARBA00025785"/>
    </source>
</evidence>
<dbReference type="InterPro" id="IPR015421">
    <property type="entry name" value="PyrdxlP-dep_Trfase_major"/>
</dbReference>
<evidence type="ECO:0000259" key="7">
    <source>
        <dbReference type="Pfam" id="PF00155"/>
    </source>
</evidence>
<protein>
    <submittedName>
        <fullName evidence="8">Alanine aminotransferase, putative</fullName>
        <ecNumber evidence="8">2.6.1.2</ecNumber>
    </submittedName>
</protein>
<keyword evidence="4 8" id="KW-0808">Transferase</keyword>
<dbReference type="KEGG" id="eiv:EIN_150900"/>
<dbReference type="FunFam" id="1.10.287.1970:FF:000002">
    <property type="entry name" value="Alanine aminotransferase putative"/>
    <property type="match status" value="1"/>
</dbReference>
<dbReference type="UniPathway" id="UPA00528">
    <property type="reaction ID" value="UER00586"/>
</dbReference>
<evidence type="ECO:0000313" key="9">
    <source>
        <dbReference type="Proteomes" id="UP000014680"/>
    </source>
</evidence>
<feature type="domain" description="Aminotransferase class I/classII large" evidence="7">
    <location>
        <begin position="105"/>
        <end position="469"/>
    </location>
</feature>
<dbReference type="OrthoDB" id="1732682at2759"/>
<dbReference type="Gene3D" id="3.90.1150.10">
    <property type="entry name" value="Aspartate Aminotransferase, domain 1"/>
    <property type="match status" value="1"/>
</dbReference>